<gene>
    <name evidence="13" type="primary">LOC100697500</name>
</gene>
<keyword evidence="8" id="KW-0333">Golgi apparatus</keyword>
<keyword evidence="10" id="KW-1015">Disulfide bond</keyword>
<evidence type="ECO:0000256" key="9">
    <source>
        <dbReference type="ARBA" id="ARBA00023136"/>
    </source>
</evidence>
<dbReference type="PIRSF" id="PIRSF005557">
    <property type="entry name" value="Sialyl_trans"/>
    <property type="match status" value="1"/>
</dbReference>
<dbReference type="PANTHER" id="PTHR11987">
    <property type="entry name" value="ALPHA-2,8-SIALYLTRANSFERASE"/>
    <property type="match status" value="1"/>
</dbReference>
<evidence type="ECO:0000256" key="3">
    <source>
        <dbReference type="ARBA" id="ARBA00022676"/>
    </source>
</evidence>
<protein>
    <submittedName>
        <fullName evidence="13">ST8 alpha-N-acetyl-neuraminide alpha-2,8-sialyltransferase 6</fullName>
    </submittedName>
</protein>
<dbReference type="InterPro" id="IPR001675">
    <property type="entry name" value="Glyco_trans_29"/>
</dbReference>
<comment type="similarity">
    <text evidence="2">Belongs to the glycosyltransferase 29 family.</text>
</comment>
<evidence type="ECO:0000256" key="6">
    <source>
        <dbReference type="ARBA" id="ARBA00022968"/>
    </source>
</evidence>
<reference evidence="13" key="2">
    <citation type="submission" date="2025-08" db="UniProtKB">
        <authorList>
            <consortium name="Ensembl"/>
        </authorList>
    </citation>
    <scope>IDENTIFICATION</scope>
</reference>
<evidence type="ECO:0000256" key="1">
    <source>
        <dbReference type="ARBA" id="ARBA00004323"/>
    </source>
</evidence>
<sequence length="360" mass="40863">MRGRLSKSLMITVLCLGSLLTTLIWYMSVGKHVEPQRPASQRKHAPKPSEICKGCKEIISKVQERYNQTWKKQEDNYLKFRTNLSVKCNCFDKAIITKNNTPVGSKLVYDGDKKRTLQVNKDFFNIFTKENPFSNKKWDTCSVVGNGGILSESSCGKMIDSADFVIRCNLPPLENGYEKDVGIKTSLVTANPSIFTQRYGSLAGRRLPFVESLRKYGNSLLLLPAFSFGMNTAVCQRVAYTIQDFKSPIQPVFFNPQYLDSLAQFWRSEGLKEVRLSTGLIMVSMALELCENVHLYGFWPFSNHPYGLYNLTNHYFDDVPPQAIVHSMPAEFDRLLQLHTEGVLRLHLGDCKSDENISQG</sequence>
<evidence type="ECO:0000256" key="12">
    <source>
        <dbReference type="PIRSR" id="PIRSR005557-2"/>
    </source>
</evidence>
<evidence type="ECO:0000256" key="5">
    <source>
        <dbReference type="ARBA" id="ARBA00022692"/>
    </source>
</evidence>
<dbReference type="InterPro" id="IPR012163">
    <property type="entry name" value="Sialyl_trans"/>
</dbReference>
<dbReference type="InterPro" id="IPR038578">
    <property type="entry name" value="GT29-like_sf"/>
</dbReference>
<dbReference type="GO" id="GO:0003828">
    <property type="term" value="F:alpha-N-acetylneuraminate alpha-2,8-sialyltransferase activity"/>
    <property type="evidence" value="ECO:0007669"/>
    <property type="project" value="TreeGrafter"/>
</dbReference>
<evidence type="ECO:0000313" key="14">
    <source>
        <dbReference type="Proteomes" id="UP000005207"/>
    </source>
</evidence>
<dbReference type="AlphaFoldDB" id="A0A669EYL9"/>
<dbReference type="Ensembl" id="ENSONIT00000085389.1">
    <property type="protein sequence ID" value="ENSONIP00000076708.1"/>
    <property type="gene ID" value="ENSONIG00000000902.2"/>
</dbReference>
<dbReference type="InterPro" id="IPR050943">
    <property type="entry name" value="Glycosyltr_29_Sialyltrsf"/>
</dbReference>
<reference evidence="14" key="1">
    <citation type="submission" date="2012-01" db="EMBL/GenBank/DDBJ databases">
        <title>The Genome Sequence of Oreochromis niloticus (Nile Tilapia).</title>
        <authorList>
            <consortium name="Broad Institute Genome Assembly Team"/>
            <consortium name="Broad Institute Sequencing Platform"/>
            <person name="Di Palma F."/>
            <person name="Johnson J."/>
            <person name="Lander E.S."/>
            <person name="Lindblad-Toh K."/>
        </authorList>
    </citation>
    <scope>NUCLEOTIDE SEQUENCE [LARGE SCALE GENOMIC DNA]</scope>
</reference>
<keyword evidence="3" id="KW-0328">Glycosyltransferase</keyword>
<dbReference type="InParanoid" id="A0A669EYL9"/>
<dbReference type="Gene3D" id="3.90.1480.20">
    <property type="entry name" value="Glycosyl transferase family 29"/>
    <property type="match status" value="1"/>
</dbReference>
<keyword evidence="14" id="KW-1185">Reference proteome</keyword>
<dbReference type="PANTHER" id="PTHR11987:SF50">
    <property type="entry name" value="ALPHA-2,8-SIALYLTRANSFERASE 8F"/>
    <property type="match status" value="1"/>
</dbReference>
<keyword evidence="6" id="KW-0735">Signal-anchor</keyword>
<organism evidence="13 14">
    <name type="scientific">Oreochromis niloticus</name>
    <name type="common">Nile tilapia</name>
    <name type="synonym">Tilapia nilotica</name>
    <dbReference type="NCBI Taxonomy" id="8128"/>
    <lineage>
        <taxon>Eukaryota</taxon>
        <taxon>Metazoa</taxon>
        <taxon>Chordata</taxon>
        <taxon>Craniata</taxon>
        <taxon>Vertebrata</taxon>
        <taxon>Euteleostomi</taxon>
        <taxon>Actinopterygii</taxon>
        <taxon>Neopterygii</taxon>
        <taxon>Teleostei</taxon>
        <taxon>Neoteleostei</taxon>
        <taxon>Acanthomorphata</taxon>
        <taxon>Ovalentaria</taxon>
        <taxon>Cichlomorphae</taxon>
        <taxon>Cichliformes</taxon>
        <taxon>Cichlidae</taxon>
        <taxon>African cichlids</taxon>
        <taxon>Pseudocrenilabrinae</taxon>
        <taxon>Oreochromini</taxon>
        <taxon>Oreochromis</taxon>
    </lineage>
</organism>
<keyword evidence="5" id="KW-0812">Transmembrane</keyword>
<keyword evidence="11" id="KW-0325">Glycoprotein</keyword>
<proteinExistence type="inferred from homology"/>
<dbReference type="FunFam" id="3.90.1480.20:FF:000001">
    <property type="entry name" value="ST8 alpha-N-acetyl-neuraminide alpha-2,8-sialyltransferase 2"/>
    <property type="match status" value="1"/>
</dbReference>
<evidence type="ECO:0000313" key="13">
    <source>
        <dbReference type="Ensembl" id="ENSONIP00000076708.1"/>
    </source>
</evidence>
<evidence type="ECO:0000256" key="7">
    <source>
        <dbReference type="ARBA" id="ARBA00022989"/>
    </source>
</evidence>
<keyword evidence="4" id="KW-0808">Transferase</keyword>
<dbReference type="Pfam" id="PF00777">
    <property type="entry name" value="Glyco_transf_29"/>
    <property type="match status" value="1"/>
</dbReference>
<evidence type="ECO:0000256" key="11">
    <source>
        <dbReference type="ARBA" id="ARBA00023180"/>
    </source>
</evidence>
<accession>A0A669EYL9</accession>
<dbReference type="GO" id="GO:0009311">
    <property type="term" value="P:oligosaccharide metabolic process"/>
    <property type="evidence" value="ECO:0007669"/>
    <property type="project" value="TreeGrafter"/>
</dbReference>
<evidence type="ECO:0000256" key="4">
    <source>
        <dbReference type="ARBA" id="ARBA00022679"/>
    </source>
</evidence>
<dbReference type="Proteomes" id="UP000005207">
    <property type="component" value="Linkage group LG4"/>
</dbReference>
<dbReference type="GO" id="GO:0000139">
    <property type="term" value="C:Golgi membrane"/>
    <property type="evidence" value="ECO:0007669"/>
    <property type="project" value="UniProtKB-SubCell"/>
</dbReference>
<evidence type="ECO:0000256" key="2">
    <source>
        <dbReference type="ARBA" id="ARBA00006003"/>
    </source>
</evidence>
<comment type="subcellular location">
    <subcellularLocation>
        <location evidence="1">Golgi apparatus membrane</location>
        <topology evidence="1">Single-pass type II membrane protein</topology>
    </subcellularLocation>
</comment>
<keyword evidence="7" id="KW-1133">Transmembrane helix</keyword>
<evidence type="ECO:0000256" key="10">
    <source>
        <dbReference type="ARBA" id="ARBA00023157"/>
    </source>
</evidence>
<keyword evidence="9" id="KW-0472">Membrane</keyword>
<dbReference type="GO" id="GO:0006491">
    <property type="term" value="P:N-glycan processing"/>
    <property type="evidence" value="ECO:0007669"/>
    <property type="project" value="TreeGrafter"/>
</dbReference>
<reference evidence="13" key="3">
    <citation type="submission" date="2025-09" db="UniProtKB">
        <authorList>
            <consortium name="Ensembl"/>
        </authorList>
    </citation>
    <scope>IDENTIFICATION</scope>
</reference>
<dbReference type="GeneTree" id="ENSGT01030000234535"/>
<evidence type="ECO:0000256" key="8">
    <source>
        <dbReference type="ARBA" id="ARBA00023034"/>
    </source>
</evidence>
<feature type="disulfide bond" evidence="12">
    <location>
        <begin position="141"/>
        <end position="290"/>
    </location>
</feature>
<name>A0A669EYL9_ORENI</name>